<feature type="transmembrane region" description="Helical" evidence="1">
    <location>
        <begin position="68"/>
        <end position="86"/>
    </location>
</feature>
<organism evidence="2 3">
    <name type="scientific">Sphingobium lignivorans</name>
    <dbReference type="NCBI Taxonomy" id="2735886"/>
    <lineage>
        <taxon>Bacteria</taxon>
        <taxon>Pseudomonadati</taxon>
        <taxon>Pseudomonadota</taxon>
        <taxon>Alphaproteobacteria</taxon>
        <taxon>Sphingomonadales</taxon>
        <taxon>Sphingomonadaceae</taxon>
        <taxon>Sphingobium</taxon>
    </lineage>
</organism>
<reference evidence="2 3" key="1">
    <citation type="submission" date="2020-08" db="EMBL/GenBank/DDBJ databases">
        <title>Exploring microbial biodiversity for novel pathways involved in the catabolism of aromatic compounds derived from lignin.</title>
        <authorList>
            <person name="Elkins J."/>
        </authorList>
    </citation>
    <scope>NUCLEOTIDE SEQUENCE [LARGE SCALE GENOMIC DNA]</scope>
    <source>
        <strain evidence="2 3">B1D3A</strain>
    </source>
</reference>
<evidence type="ECO:0000313" key="3">
    <source>
        <dbReference type="Proteomes" id="UP001138540"/>
    </source>
</evidence>
<keyword evidence="1" id="KW-0812">Transmembrane</keyword>
<name>A0ABR6NFH7_9SPHN</name>
<proteinExistence type="predicted"/>
<evidence type="ECO:0000313" key="2">
    <source>
        <dbReference type="EMBL" id="MBB5986043.1"/>
    </source>
</evidence>
<feature type="transmembrane region" description="Helical" evidence="1">
    <location>
        <begin position="39"/>
        <end position="56"/>
    </location>
</feature>
<sequence>MPTTALWLYIAAINLVTLAAFRFDKARAVAGMRRVPERDLLLLVALGGTIGGWAGMRLFRHKTRKTSFSAAFFMIAVAQAIILMLIDMRP</sequence>
<comment type="caution">
    <text evidence="2">The sequence shown here is derived from an EMBL/GenBank/DDBJ whole genome shotgun (WGS) entry which is preliminary data.</text>
</comment>
<protein>
    <submittedName>
        <fullName evidence="2">Uncharacterized membrane protein YsdA (DUF1294 family)</fullName>
    </submittedName>
</protein>
<accession>A0ABR6NFH7</accession>
<keyword evidence="1" id="KW-0472">Membrane</keyword>
<dbReference type="RefSeq" id="WP_184153146.1">
    <property type="nucleotide sequence ID" value="NZ_JACHKA010000001.1"/>
</dbReference>
<feature type="transmembrane region" description="Helical" evidence="1">
    <location>
        <begin position="6"/>
        <end position="23"/>
    </location>
</feature>
<dbReference type="InterPro" id="IPR010718">
    <property type="entry name" value="DUF1294"/>
</dbReference>
<dbReference type="Proteomes" id="UP001138540">
    <property type="component" value="Unassembled WGS sequence"/>
</dbReference>
<evidence type="ECO:0000256" key="1">
    <source>
        <dbReference type="SAM" id="Phobius"/>
    </source>
</evidence>
<dbReference type="EMBL" id="JACHKA010000001">
    <property type="protein sequence ID" value="MBB5986043.1"/>
    <property type="molecule type" value="Genomic_DNA"/>
</dbReference>
<keyword evidence="1" id="KW-1133">Transmembrane helix</keyword>
<keyword evidence="3" id="KW-1185">Reference proteome</keyword>
<gene>
    <name evidence="2" type="ORF">HNP60_002017</name>
</gene>
<dbReference type="Pfam" id="PF06961">
    <property type="entry name" value="DUF1294"/>
    <property type="match status" value="1"/>
</dbReference>